<organism evidence="2">
    <name type="scientific">uncultured bacterium</name>
    <name type="common">gcode 4</name>
    <dbReference type="NCBI Taxonomy" id="1234023"/>
    <lineage>
        <taxon>Bacteria</taxon>
        <taxon>environmental samples</taxon>
    </lineage>
</organism>
<dbReference type="AlphaFoldDB" id="K1Z5J5"/>
<reference evidence="2" key="1">
    <citation type="journal article" date="2012" name="Science">
        <title>Fermentation, hydrogen, and sulfur metabolism in multiple uncultivated bacterial phyla.</title>
        <authorList>
            <person name="Wrighton K.C."/>
            <person name="Thomas B.C."/>
            <person name="Sharon I."/>
            <person name="Miller C.S."/>
            <person name="Castelle C.J."/>
            <person name="VerBerkmoes N.C."/>
            <person name="Wilkins M.J."/>
            <person name="Hettich R.L."/>
            <person name="Lipton M.S."/>
            <person name="Williams K.H."/>
            <person name="Long P.E."/>
            <person name="Banfield J.F."/>
        </authorList>
    </citation>
    <scope>NUCLEOTIDE SEQUENCE [LARGE SCALE GENOMIC DNA]</scope>
</reference>
<dbReference type="EMBL" id="AMFJ01028738">
    <property type="protein sequence ID" value="EKD44787.1"/>
    <property type="molecule type" value="Genomic_DNA"/>
</dbReference>
<feature type="region of interest" description="Disordered" evidence="1">
    <location>
        <begin position="1"/>
        <end position="30"/>
    </location>
</feature>
<protein>
    <submittedName>
        <fullName evidence="2">Uncharacterized protein</fullName>
    </submittedName>
</protein>
<evidence type="ECO:0000256" key="1">
    <source>
        <dbReference type="SAM" id="MobiDB-lite"/>
    </source>
</evidence>
<evidence type="ECO:0000313" key="2">
    <source>
        <dbReference type="EMBL" id="EKD44787.1"/>
    </source>
</evidence>
<comment type="caution">
    <text evidence="2">The sequence shown here is derived from an EMBL/GenBank/DDBJ whole genome shotgun (WGS) entry which is preliminary data.</text>
</comment>
<accession>K1Z5J5</accession>
<gene>
    <name evidence="2" type="ORF">ACD_71C00007G0009</name>
</gene>
<name>K1Z5J5_9BACT</name>
<sequence length="30" mass="3508">METTIPESAKNLIENGNPPWDIKRVLRRKT</sequence>
<proteinExistence type="predicted"/>
<feature type="non-terminal residue" evidence="2">
    <location>
        <position position="30"/>
    </location>
</feature>